<organism evidence="6 7">
    <name type="scientific">Rosa chinensis</name>
    <name type="common">China rose</name>
    <dbReference type="NCBI Taxonomy" id="74649"/>
    <lineage>
        <taxon>Eukaryota</taxon>
        <taxon>Viridiplantae</taxon>
        <taxon>Streptophyta</taxon>
        <taxon>Embryophyta</taxon>
        <taxon>Tracheophyta</taxon>
        <taxon>Spermatophyta</taxon>
        <taxon>Magnoliopsida</taxon>
        <taxon>eudicotyledons</taxon>
        <taxon>Gunneridae</taxon>
        <taxon>Pentapetalae</taxon>
        <taxon>rosids</taxon>
        <taxon>fabids</taxon>
        <taxon>Rosales</taxon>
        <taxon>Rosaceae</taxon>
        <taxon>Rosoideae</taxon>
        <taxon>Rosoideae incertae sedis</taxon>
        <taxon>Rosa</taxon>
    </lineage>
</organism>
<dbReference type="EMBL" id="PDCK01000039">
    <property type="protein sequence ID" value="PRQ54513.1"/>
    <property type="molecule type" value="Genomic_DNA"/>
</dbReference>
<keyword evidence="2 6" id="KW-0808">Transferase</keyword>
<keyword evidence="5" id="KW-0067">ATP-binding</keyword>
<keyword evidence="7" id="KW-1185">Reference proteome</keyword>
<reference evidence="6 7" key="1">
    <citation type="journal article" date="2018" name="Nat. Genet.">
        <title>The Rosa genome provides new insights in the design of modern roses.</title>
        <authorList>
            <person name="Bendahmane M."/>
        </authorList>
    </citation>
    <scope>NUCLEOTIDE SEQUENCE [LARGE SCALE GENOMIC DNA]</scope>
    <source>
        <strain evidence="7">cv. Old Blush</strain>
    </source>
</reference>
<protein>
    <submittedName>
        <fullName evidence="6">Putative non-specific serine/threonine protein kinase</fullName>
        <ecNumber evidence="6">2.7.11.1</ecNumber>
    </submittedName>
</protein>
<name>A0A2P6S752_ROSCH</name>
<accession>A0A2P6S752</accession>
<comment type="caution">
    <text evidence="6">The sequence shown here is derived from an EMBL/GenBank/DDBJ whole genome shotgun (WGS) entry which is preliminary data.</text>
</comment>
<gene>
    <name evidence="6" type="ORF">RchiOBHm_Chr1g0314521</name>
</gene>
<keyword evidence="1 6" id="KW-0723">Serine/threonine-protein kinase</keyword>
<evidence type="ECO:0000313" key="6">
    <source>
        <dbReference type="EMBL" id="PRQ54513.1"/>
    </source>
</evidence>
<proteinExistence type="predicted"/>
<dbReference type="GO" id="GO:0004674">
    <property type="term" value="F:protein serine/threonine kinase activity"/>
    <property type="evidence" value="ECO:0007669"/>
    <property type="project" value="UniProtKB-KW"/>
</dbReference>
<evidence type="ECO:0000256" key="4">
    <source>
        <dbReference type="ARBA" id="ARBA00022777"/>
    </source>
</evidence>
<sequence length="73" mass="8693">MMEDGQEITVKRLARDSMQGINEFKNEVVHIAKLQHRNLAKLLRCCFFNKINDADLQMHSQQKVGLLYFWFDH</sequence>
<dbReference type="SUPFAM" id="SSF56112">
    <property type="entry name" value="Protein kinase-like (PK-like)"/>
    <property type="match status" value="1"/>
</dbReference>
<dbReference type="PANTHER" id="PTHR27002:SF932">
    <property type="entry name" value="RECEPTOR-LIKE SERINE_THREONINE-PROTEIN KINASE"/>
    <property type="match status" value="1"/>
</dbReference>
<evidence type="ECO:0000256" key="3">
    <source>
        <dbReference type="ARBA" id="ARBA00022741"/>
    </source>
</evidence>
<keyword evidence="4 6" id="KW-0418">Kinase</keyword>
<dbReference type="STRING" id="74649.A0A2P6S752"/>
<dbReference type="Proteomes" id="UP000238479">
    <property type="component" value="Chromosome 1"/>
</dbReference>
<keyword evidence="3" id="KW-0547">Nucleotide-binding</keyword>
<dbReference type="Gene3D" id="3.30.200.20">
    <property type="entry name" value="Phosphorylase Kinase, domain 1"/>
    <property type="match status" value="1"/>
</dbReference>
<dbReference type="Gramene" id="PRQ54513">
    <property type="protein sequence ID" value="PRQ54513"/>
    <property type="gene ID" value="RchiOBHm_Chr1g0314521"/>
</dbReference>
<evidence type="ECO:0000313" key="7">
    <source>
        <dbReference type="Proteomes" id="UP000238479"/>
    </source>
</evidence>
<evidence type="ECO:0000256" key="1">
    <source>
        <dbReference type="ARBA" id="ARBA00022527"/>
    </source>
</evidence>
<dbReference type="InterPro" id="IPR011009">
    <property type="entry name" value="Kinase-like_dom_sf"/>
</dbReference>
<dbReference type="EC" id="2.7.11.1" evidence="6"/>
<evidence type="ECO:0000256" key="2">
    <source>
        <dbReference type="ARBA" id="ARBA00022679"/>
    </source>
</evidence>
<evidence type="ECO:0000256" key="5">
    <source>
        <dbReference type="ARBA" id="ARBA00022840"/>
    </source>
</evidence>
<dbReference type="AlphaFoldDB" id="A0A2P6S752"/>
<dbReference type="GO" id="GO:0005886">
    <property type="term" value="C:plasma membrane"/>
    <property type="evidence" value="ECO:0007669"/>
    <property type="project" value="TreeGrafter"/>
</dbReference>
<dbReference type="GO" id="GO:0005524">
    <property type="term" value="F:ATP binding"/>
    <property type="evidence" value="ECO:0007669"/>
    <property type="project" value="UniProtKB-KW"/>
</dbReference>
<dbReference type="PANTHER" id="PTHR27002">
    <property type="entry name" value="RECEPTOR-LIKE SERINE/THREONINE-PROTEIN KINASE SD1-8"/>
    <property type="match status" value="1"/>
</dbReference>